<protein>
    <submittedName>
        <fullName evidence="1">Uncharacterized protein</fullName>
    </submittedName>
</protein>
<dbReference type="EMBL" id="JBHRST010000001">
    <property type="protein sequence ID" value="MFC3096247.1"/>
    <property type="molecule type" value="Genomic_DNA"/>
</dbReference>
<sequence length="178" mass="19742">MVLQKDLSRRDQIAIWQPIVPIIAAQRGVTAVSPQIRRSAYVEQEQALAPVGVIGVMPGKLSGIADIYAAITDGSSNLPTDGVLKVSRLAEDLRESNGAATTFPNSTIPHRRSGFLRSTWETVAPIRWADFGRHRSTGRAAAYRDADPARIPSGWRRHMGRRARLFAELNYSWPRLDQ</sequence>
<proteinExistence type="predicted"/>
<keyword evidence="2" id="KW-1185">Reference proteome</keyword>
<gene>
    <name evidence="1" type="ORF">ACFODU_00340</name>
</gene>
<evidence type="ECO:0000313" key="1">
    <source>
        <dbReference type="EMBL" id="MFC3096247.1"/>
    </source>
</evidence>
<name>A0ABV7E1C4_9SPHN</name>
<accession>A0ABV7E1C4</accession>
<comment type="caution">
    <text evidence="1">The sequence shown here is derived from an EMBL/GenBank/DDBJ whole genome shotgun (WGS) entry which is preliminary data.</text>
</comment>
<organism evidence="1 2">
    <name type="scientific">Alteraurantiacibacter palmitatis</name>
    <dbReference type="NCBI Taxonomy" id="2054628"/>
    <lineage>
        <taxon>Bacteria</taxon>
        <taxon>Pseudomonadati</taxon>
        <taxon>Pseudomonadota</taxon>
        <taxon>Alphaproteobacteria</taxon>
        <taxon>Sphingomonadales</taxon>
        <taxon>Erythrobacteraceae</taxon>
        <taxon>Alteraurantiacibacter</taxon>
    </lineage>
</organism>
<reference evidence="2" key="1">
    <citation type="journal article" date="2019" name="Int. J. Syst. Evol. Microbiol.">
        <title>The Global Catalogue of Microorganisms (GCM) 10K type strain sequencing project: providing services to taxonomists for standard genome sequencing and annotation.</title>
        <authorList>
            <consortium name="The Broad Institute Genomics Platform"/>
            <consortium name="The Broad Institute Genome Sequencing Center for Infectious Disease"/>
            <person name="Wu L."/>
            <person name="Ma J."/>
        </authorList>
    </citation>
    <scope>NUCLEOTIDE SEQUENCE [LARGE SCALE GENOMIC DNA]</scope>
    <source>
        <strain evidence="2">KCTC 52607</strain>
    </source>
</reference>
<dbReference type="Proteomes" id="UP001595456">
    <property type="component" value="Unassembled WGS sequence"/>
</dbReference>
<evidence type="ECO:0000313" key="2">
    <source>
        <dbReference type="Proteomes" id="UP001595456"/>
    </source>
</evidence>